<organism evidence="7 8">
    <name type="scientific">Escherichia coli</name>
    <dbReference type="NCBI Taxonomy" id="562"/>
    <lineage>
        <taxon>Bacteria</taxon>
        <taxon>Pseudomonadati</taxon>
        <taxon>Pseudomonadota</taxon>
        <taxon>Gammaproteobacteria</taxon>
        <taxon>Enterobacterales</taxon>
        <taxon>Enterobacteriaceae</taxon>
        <taxon>Escherichia</taxon>
    </lineage>
</organism>
<evidence type="ECO:0000313" key="8">
    <source>
        <dbReference type="Proteomes" id="UP000509260"/>
    </source>
</evidence>
<dbReference type="SUPFAM" id="SSF51215">
    <property type="entry name" value="Regulatory protein AraC"/>
    <property type="match status" value="1"/>
</dbReference>
<accession>A0ABC8DT74</accession>
<keyword evidence="2" id="KW-0238">DNA-binding</keyword>
<dbReference type="Pfam" id="PF12833">
    <property type="entry name" value="HTH_18"/>
    <property type="match status" value="1"/>
</dbReference>
<evidence type="ECO:0000256" key="2">
    <source>
        <dbReference type="ARBA" id="ARBA00023125"/>
    </source>
</evidence>
<dbReference type="PANTHER" id="PTHR43280">
    <property type="entry name" value="ARAC-FAMILY TRANSCRIPTIONAL REGULATOR"/>
    <property type="match status" value="1"/>
</dbReference>
<evidence type="ECO:0000256" key="3">
    <source>
        <dbReference type="ARBA" id="ARBA00023159"/>
    </source>
</evidence>
<name>A0ABC8DT74_ECOLX</name>
<protein>
    <recommendedName>
        <fullName evidence="5">Arabinose operon regulatory protein</fullName>
    </recommendedName>
</protein>
<dbReference type="PROSITE" id="PS01124">
    <property type="entry name" value="HTH_ARAC_FAMILY_2"/>
    <property type="match status" value="1"/>
</dbReference>
<proteinExistence type="predicted"/>
<evidence type="ECO:0000256" key="1">
    <source>
        <dbReference type="ARBA" id="ARBA00023015"/>
    </source>
</evidence>
<feature type="domain" description="HTH araC/xylS-type" evidence="6">
    <location>
        <begin position="194"/>
        <end position="292"/>
    </location>
</feature>
<dbReference type="InterPro" id="IPR018060">
    <property type="entry name" value="HTH_AraC"/>
</dbReference>
<keyword evidence="1" id="KW-0805">Transcription regulation</keyword>
<evidence type="ECO:0000313" key="7">
    <source>
        <dbReference type="EMBL" id="BCG34976.1"/>
    </source>
</evidence>
<reference evidence="7 8" key="1">
    <citation type="submission" date="2020-06" db="EMBL/GenBank/DDBJ databases">
        <title>Whole-genome sequencing of blaNDM-5 positive Escherichia coli isolated from a Japanese patient with no history of travel abroad.</title>
        <authorList>
            <person name="Ito Y."/>
            <person name="Aoki K."/>
            <person name="Nakayama N."/>
            <person name="Ohtsuka M."/>
            <person name="Ota M."/>
            <person name="Kaneko N."/>
            <person name="Yoshida M."/>
            <person name="Ishii Y."/>
            <person name="Tateda K."/>
            <person name="Matsuse H."/>
        </authorList>
    </citation>
    <scope>NUCLEOTIDE SEQUENCE [LARGE SCALE GENOMIC DNA]</scope>
    <source>
        <strain evidence="7 8">TUM18780</strain>
    </source>
</reference>
<dbReference type="PANTHER" id="PTHR43280:SF10">
    <property type="entry name" value="REGULATORY PROTEIN POCR"/>
    <property type="match status" value="1"/>
</dbReference>
<dbReference type="Proteomes" id="UP000509260">
    <property type="component" value="Chromosome"/>
</dbReference>
<dbReference type="InterPro" id="IPR018062">
    <property type="entry name" value="HTH_AraC-typ_CS"/>
</dbReference>
<keyword evidence="4" id="KW-0804">Transcription</keyword>
<keyword evidence="3" id="KW-0010">Activator</keyword>
<evidence type="ECO:0000256" key="4">
    <source>
        <dbReference type="ARBA" id="ARBA00023163"/>
    </source>
</evidence>
<dbReference type="PROSITE" id="PS00041">
    <property type="entry name" value="HTH_ARAC_FAMILY_1"/>
    <property type="match status" value="1"/>
</dbReference>
<dbReference type="PRINTS" id="PR00032">
    <property type="entry name" value="HTHARAC"/>
</dbReference>
<dbReference type="Gene3D" id="1.10.10.60">
    <property type="entry name" value="Homeodomain-like"/>
    <property type="match status" value="1"/>
</dbReference>
<dbReference type="InterPro" id="IPR009057">
    <property type="entry name" value="Homeodomain-like_sf"/>
</dbReference>
<evidence type="ECO:0000256" key="5">
    <source>
        <dbReference type="ARBA" id="ARBA00044978"/>
    </source>
</evidence>
<dbReference type="SMART" id="SM00342">
    <property type="entry name" value="HTH_ARAC"/>
    <property type="match status" value="1"/>
</dbReference>
<dbReference type="InterPro" id="IPR037923">
    <property type="entry name" value="HTH-like"/>
</dbReference>
<evidence type="ECO:0000259" key="6">
    <source>
        <dbReference type="PROSITE" id="PS01124"/>
    </source>
</evidence>
<dbReference type="SUPFAM" id="SSF46689">
    <property type="entry name" value="Homeodomain-like"/>
    <property type="match status" value="1"/>
</dbReference>
<dbReference type="InterPro" id="IPR020449">
    <property type="entry name" value="Tscrpt_reg_AraC-type_HTH"/>
</dbReference>
<dbReference type="GO" id="GO:0003677">
    <property type="term" value="F:DNA binding"/>
    <property type="evidence" value="ECO:0007669"/>
    <property type="project" value="UniProtKB-KW"/>
</dbReference>
<sequence>MDQVKLMFFINNQKVMCFVINEEAGNYISMLELSMTLPIKVQNGGLFISRGVGRHPARRLESWEIIFVEKGRLTIQEEERIFLVDAGESLLLWPNRQHVGVEDFPADLKFYWLHFEVKAPDNDPRWLTHLSVPQQTKVVDPQALVALFRQFLSEQEKHQRTPALEFIVLLILQQLTRDARLDEQADGAGTTLAWKAQKLIRTQYHRPLSTVLLARELYCNADYLGRVYRRVFHLTLTEAIHRQRVREAEKLLISEARSLTEVAALCGFNDVGYFRQIFRKHTGLTPAAWKRRYSKEHINS</sequence>
<dbReference type="GO" id="GO:0080090">
    <property type="term" value="P:regulation of primary metabolic process"/>
    <property type="evidence" value="ECO:0007669"/>
    <property type="project" value="UniProtKB-ARBA"/>
</dbReference>
<gene>
    <name evidence="7" type="ORF">TUM18780_01380</name>
</gene>
<dbReference type="EMBL" id="AP023197">
    <property type="protein sequence ID" value="BCG34976.1"/>
    <property type="molecule type" value="Genomic_DNA"/>
</dbReference>
<dbReference type="Pfam" id="PF02311">
    <property type="entry name" value="AraC_binding"/>
    <property type="match status" value="1"/>
</dbReference>
<dbReference type="AlphaFoldDB" id="A0ABC8DT74"/>
<dbReference type="InterPro" id="IPR003313">
    <property type="entry name" value="AraC-bd"/>
</dbReference>